<keyword evidence="10 11" id="KW-0472">Membrane</keyword>
<comment type="similarity">
    <text evidence="2">Belongs to the fatty acid desaturase type 1 family.</text>
</comment>
<keyword evidence="3" id="KW-0349">Heme</keyword>
<evidence type="ECO:0000256" key="11">
    <source>
        <dbReference type="SAM" id="Phobius"/>
    </source>
</evidence>
<evidence type="ECO:0000259" key="12">
    <source>
        <dbReference type="PROSITE" id="PS50255"/>
    </source>
</evidence>
<gene>
    <name evidence="13" type="ORF">ALEPTO_LOCUS10106</name>
</gene>
<dbReference type="AlphaFoldDB" id="A0A9N9DUH1"/>
<dbReference type="InterPro" id="IPR001199">
    <property type="entry name" value="Cyt_B5-like_heme/steroid-bd"/>
</dbReference>
<keyword evidence="7" id="KW-0560">Oxidoreductase</keyword>
<dbReference type="Pfam" id="PF00487">
    <property type="entry name" value="FA_desaturase"/>
    <property type="match status" value="1"/>
</dbReference>
<keyword evidence="8" id="KW-0408">Iron</keyword>
<dbReference type="PROSITE" id="PS50255">
    <property type="entry name" value="CYTOCHROME_B5_2"/>
    <property type="match status" value="1"/>
</dbReference>
<dbReference type="GO" id="GO:0006629">
    <property type="term" value="P:lipid metabolic process"/>
    <property type="evidence" value="ECO:0007669"/>
    <property type="project" value="UniProtKB-KW"/>
</dbReference>
<dbReference type="PANTHER" id="PTHR19353">
    <property type="entry name" value="FATTY ACID DESATURASE 2"/>
    <property type="match status" value="1"/>
</dbReference>
<comment type="subcellular location">
    <subcellularLocation>
        <location evidence="1">Membrane</location>
        <topology evidence="1">Multi-pass membrane protein</topology>
    </subcellularLocation>
</comment>
<dbReference type="PIRSF" id="PIRSF015921">
    <property type="entry name" value="FA_sphinglp_des"/>
    <property type="match status" value="1"/>
</dbReference>
<feature type="transmembrane region" description="Helical" evidence="11">
    <location>
        <begin position="135"/>
        <end position="154"/>
    </location>
</feature>
<evidence type="ECO:0000256" key="7">
    <source>
        <dbReference type="ARBA" id="ARBA00023002"/>
    </source>
</evidence>
<dbReference type="GO" id="GO:0046872">
    <property type="term" value="F:metal ion binding"/>
    <property type="evidence" value="ECO:0007669"/>
    <property type="project" value="UniProtKB-KW"/>
</dbReference>
<evidence type="ECO:0000256" key="10">
    <source>
        <dbReference type="ARBA" id="ARBA00023136"/>
    </source>
</evidence>
<dbReference type="GO" id="GO:0016717">
    <property type="term" value="F:oxidoreductase activity, acting on paired donors, with oxidation of a pair of donors resulting in the reduction of molecular oxygen to two molecules of water"/>
    <property type="evidence" value="ECO:0007669"/>
    <property type="project" value="TreeGrafter"/>
</dbReference>
<evidence type="ECO:0000256" key="2">
    <source>
        <dbReference type="ARBA" id="ARBA00009295"/>
    </source>
</evidence>
<dbReference type="EMBL" id="CAJVPS010009873">
    <property type="protein sequence ID" value="CAG8653863.1"/>
    <property type="molecule type" value="Genomic_DNA"/>
</dbReference>
<evidence type="ECO:0000256" key="3">
    <source>
        <dbReference type="ARBA" id="ARBA00022617"/>
    </source>
</evidence>
<keyword evidence="5" id="KW-0479">Metal-binding</keyword>
<dbReference type="CDD" id="cd03506">
    <property type="entry name" value="Delta6-FADS-like"/>
    <property type="match status" value="1"/>
</dbReference>
<name>A0A9N9DUH1_9GLOM</name>
<keyword evidence="14" id="KW-1185">Reference proteome</keyword>
<evidence type="ECO:0000256" key="8">
    <source>
        <dbReference type="ARBA" id="ARBA00023004"/>
    </source>
</evidence>
<feature type="transmembrane region" description="Helical" evidence="11">
    <location>
        <begin position="322"/>
        <end position="339"/>
    </location>
</feature>
<evidence type="ECO:0000256" key="1">
    <source>
        <dbReference type="ARBA" id="ARBA00004141"/>
    </source>
</evidence>
<proteinExistence type="inferred from homology"/>
<dbReference type="InterPro" id="IPR036400">
    <property type="entry name" value="Cyt_B5-like_heme/steroid_sf"/>
</dbReference>
<keyword evidence="6 11" id="KW-1133">Transmembrane helix</keyword>
<dbReference type="InterPro" id="IPR018506">
    <property type="entry name" value="Cyt_B5_heme-BS"/>
</dbReference>
<feature type="domain" description="Cytochrome b5 heme-binding" evidence="12">
    <location>
        <begin position="14"/>
        <end position="100"/>
    </location>
</feature>
<dbReference type="Proteomes" id="UP000789508">
    <property type="component" value="Unassembled WGS sequence"/>
</dbReference>
<feature type="transmembrane region" description="Helical" evidence="11">
    <location>
        <begin position="346"/>
        <end position="366"/>
    </location>
</feature>
<evidence type="ECO:0000256" key="6">
    <source>
        <dbReference type="ARBA" id="ARBA00022989"/>
    </source>
</evidence>
<evidence type="ECO:0000313" key="14">
    <source>
        <dbReference type="Proteomes" id="UP000789508"/>
    </source>
</evidence>
<dbReference type="SMART" id="SM01117">
    <property type="entry name" value="Cyt-b5"/>
    <property type="match status" value="1"/>
</dbReference>
<protein>
    <submittedName>
        <fullName evidence="13">6124_t:CDS:1</fullName>
    </submittedName>
</protein>
<comment type="caution">
    <text evidence="13">The sequence shown here is derived from an EMBL/GenBank/DDBJ whole genome shotgun (WGS) entry which is preliminary data.</text>
</comment>
<keyword evidence="4 11" id="KW-0812">Transmembrane</keyword>
<evidence type="ECO:0000256" key="4">
    <source>
        <dbReference type="ARBA" id="ARBA00022692"/>
    </source>
</evidence>
<accession>A0A9N9DUH1</accession>
<evidence type="ECO:0000256" key="5">
    <source>
        <dbReference type="ARBA" id="ARBA00022723"/>
    </source>
</evidence>
<dbReference type="OrthoDB" id="260091at2759"/>
<dbReference type="InterPro" id="IPR005804">
    <property type="entry name" value="FA_desaturase_dom"/>
</dbReference>
<dbReference type="GO" id="GO:0020037">
    <property type="term" value="F:heme binding"/>
    <property type="evidence" value="ECO:0007669"/>
    <property type="project" value="InterPro"/>
</dbReference>
<feature type="transmembrane region" description="Helical" evidence="11">
    <location>
        <begin position="281"/>
        <end position="302"/>
    </location>
</feature>
<keyword evidence="9" id="KW-0443">Lipid metabolism</keyword>
<sequence length="476" mass="55142">MPPQEIVESTIEGPQLFRREEITKLANWRDEKEQQKNLSKTPWYIIIDNKVYDIREFVGEHPGGSVILTHIGKDATDAFYNFHPESTFEILSNYYVGDLEPADFSIVKNGFTKELRELKEHFKQLNYYESSKSYYVFKILSNLTIWAISCVILAHYGNTLMGIFSSATLMGLFWQQCGWLSHDFLHHQVFEKRTYNNLVGGAFLGSVCQGFTPSWWKDKHNTHHAAPNVHGQDPDIDTHPLLTWSVYALTDMFEPDFAEKFIKSRGFSPSTSRFLIKYQTLLYFPILAFARFSWLAQSMLFILPDGQNGKSVKMPVTTAEQIGLGIHYAWVATLIWLYIPKISLAITFLISSQMICGLFLALVFSLNHNGMRVLTEEESQNMGFFEEQVVTGRDVISAIPAYQWWIDWFTGGLNYQIEHHLFPSIPRHHFHKIQPTIEKLCIKYKIPYHRTTFWAGTWEVFSKLEEVTAKSETLLN</sequence>
<dbReference type="InterPro" id="IPR012171">
    <property type="entry name" value="Fatty_acid_desaturase"/>
</dbReference>
<dbReference type="SUPFAM" id="SSF55856">
    <property type="entry name" value="Cytochrome b5-like heme/steroid binding domain"/>
    <property type="match status" value="1"/>
</dbReference>
<dbReference type="GO" id="GO:0016020">
    <property type="term" value="C:membrane"/>
    <property type="evidence" value="ECO:0007669"/>
    <property type="project" value="UniProtKB-SubCell"/>
</dbReference>
<reference evidence="13" key="1">
    <citation type="submission" date="2021-06" db="EMBL/GenBank/DDBJ databases">
        <authorList>
            <person name="Kallberg Y."/>
            <person name="Tangrot J."/>
            <person name="Rosling A."/>
        </authorList>
    </citation>
    <scope>NUCLEOTIDE SEQUENCE</scope>
    <source>
        <strain evidence="13">FL130A</strain>
    </source>
</reference>
<dbReference type="PROSITE" id="PS00191">
    <property type="entry name" value="CYTOCHROME_B5_1"/>
    <property type="match status" value="1"/>
</dbReference>
<dbReference type="Gene3D" id="3.10.120.10">
    <property type="entry name" value="Cytochrome b5-like heme/steroid binding domain"/>
    <property type="match status" value="1"/>
</dbReference>
<dbReference type="Pfam" id="PF00173">
    <property type="entry name" value="Cyt-b5"/>
    <property type="match status" value="1"/>
</dbReference>
<evidence type="ECO:0000256" key="9">
    <source>
        <dbReference type="ARBA" id="ARBA00023098"/>
    </source>
</evidence>
<organism evidence="13 14">
    <name type="scientific">Ambispora leptoticha</name>
    <dbReference type="NCBI Taxonomy" id="144679"/>
    <lineage>
        <taxon>Eukaryota</taxon>
        <taxon>Fungi</taxon>
        <taxon>Fungi incertae sedis</taxon>
        <taxon>Mucoromycota</taxon>
        <taxon>Glomeromycotina</taxon>
        <taxon>Glomeromycetes</taxon>
        <taxon>Archaeosporales</taxon>
        <taxon>Ambisporaceae</taxon>
        <taxon>Ambispora</taxon>
    </lineage>
</organism>
<dbReference type="PANTHER" id="PTHR19353:SF88">
    <property type="entry name" value="DELTA(5) FATTY ACID DESATURASE FAT-4"/>
    <property type="match status" value="1"/>
</dbReference>
<evidence type="ECO:0000313" key="13">
    <source>
        <dbReference type="EMBL" id="CAG8653863.1"/>
    </source>
</evidence>